<evidence type="ECO:0000313" key="2">
    <source>
        <dbReference type="Proteomes" id="UP000789901"/>
    </source>
</evidence>
<reference evidence="1 2" key="1">
    <citation type="submission" date="2021-06" db="EMBL/GenBank/DDBJ databases">
        <authorList>
            <person name="Kallberg Y."/>
            <person name="Tangrot J."/>
            <person name="Rosling A."/>
        </authorList>
    </citation>
    <scope>NUCLEOTIDE SEQUENCE [LARGE SCALE GENOMIC DNA]</scope>
    <source>
        <strain evidence="1 2">120-4 pot B 10/14</strain>
    </source>
</reference>
<name>A0ABM8VZJ3_GIGMA</name>
<comment type="caution">
    <text evidence="1">The sequence shown here is derived from an EMBL/GenBank/DDBJ whole genome shotgun (WGS) entry which is preliminary data.</text>
</comment>
<dbReference type="Proteomes" id="UP000789901">
    <property type="component" value="Unassembled WGS sequence"/>
</dbReference>
<dbReference type="EMBL" id="CAJVQB010000397">
    <property type="protein sequence ID" value="CAG8486514.1"/>
    <property type="molecule type" value="Genomic_DNA"/>
</dbReference>
<proteinExistence type="predicted"/>
<feature type="non-terminal residue" evidence="1">
    <location>
        <position position="1"/>
    </location>
</feature>
<accession>A0ABM8VZJ3</accession>
<gene>
    <name evidence="1" type="ORF">GMARGA_LOCUS1505</name>
</gene>
<sequence>TLYKNICCWIFSEDYIHQLMKRYVSKAGIPLVEKPSKLPLNATMENRIATLETLLREFFLKEIQTRYVSYHDRNNILIGDNLLRDDILINDSMFHNDVAVNVDEK</sequence>
<protein>
    <submittedName>
        <fullName evidence="1">21926_t:CDS:1</fullName>
    </submittedName>
</protein>
<evidence type="ECO:0000313" key="1">
    <source>
        <dbReference type="EMBL" id="CAG8486514.1"/>
    </source>
</evidence>
<organism evidence="1 2">
    <name type="scientific">Gigaspora margarita</name>
    <dbReference type="NCBI Taxonomy" id="4874"/>
    <lineage>
        <taxon>Eukaryota</taxon>
        <taxon>Fungi</taxon>
        <taxon>Fungi incertae sedis</taxon>
        <taxon>Mucoromycota</taxon>
        <taxon>Glomeromycotina</taxon>
        <taxon>Glomeromycetes</taxon>
        <taxon>Diversisporales</taxon>
        <taxon>Gigasporaceae</taxon>
        <taxon>Gigaspora</taxon>
    </lineage>
</organism>
<keyword evidence="2" id="KW-1185">Reference proteome</keyword>